<reference evidence="3" key="1">
    <citation type="journal article" date="2021" name="PeerJ">
        <title>Extensive microbial diversity within the chicken gut microbiome revealed by metagenomics and culture.</title>
        <authorList>
            <person name="Gilroy R."/>
            <person name="Ravi A."/>
            <person name="Getino M."/>
            <person name="Pursley I."/>
            <person name="Horton D.L."/>
            <person name="Alikhan N.F."/>
            <person name="Baker D."/>
            <person name="Gharbi K."/>
            <person name="Hall N."/>
            <person name="Watson M."/>
            <person name="Adriaenssens E.M."/>
            <person name="Foster-Nyarko E."/>
            <person name="Jarju S."/>
            <person name="Secka A."/>
            <person name="Antonio M."/>
            <person name="Oren A."/>
            <person name="Chaudhuri R.R."/>
            <person name="La Ragione R."/>
            <person name="Hildebrand F."/>
            <person name="Pallen M.J."/>
        </authorList>
    </citation>
    <scope>NUCLEOTIDE SEQUENCE</scope>
    <source>
        <strain evidence="3">ChiBcec15-1070</strain>
    </source>
</reference>
<accession>A0A9D1QFK1</accession>
<comment type="caution">
    <text evidence="3">The sequence shown here is derived from an EMBL/GenBank/DDBJ whole genome shotgun (WGS) entry which is preliminary data.</text>
</comment>
<evidence type="ECO:0000313" key="4">
    <source>
        <dbReference type="Proteomes" id="UP000823926"/>
    </source>
</evidence>
<evidence type="ECO:0000256" key="1">
    <source>
        <dbReference type="SAM" id="SignalP"/>
    </source>
</evidence>
<feature type="chain" id="PRO_5038349940" evidence="1">
    <location>
        <begin position="18"/>
        <end position="198"/>
    </location>
</feature>
<dbReference type="AlphaFoldDB" id="A0A9D1QFK1"/>
<name>A0A9D1QFK1_9BACT</name>
<dbReference type="InterPro" id="IPR024311">
    <property type="entry name" value="Lipocalin-like"/>
</dbReference>
<dbReference type="Proteomes" id="UP000823926">
    <property type="component" value="Unassembled WGS sequence"/>
</dbReference>
<protein>
    <submittedName>
        <fullName evidence="3">Lipocalin family protein</fullName>
    </submittedName>
</protein>
<dbReference type="Gene3D" id="2.40.128.280">
    <property type="match status" value="1"/>
</dbReference>
<dbReference type="EMBL" id="DXHL01000033">
    <property type="protein sequence ID" value="HIW11280.1"/>
    <property type="molecule type" value="Genomic_DNA"/>
</dbReference>
<proteinExistence type="predicted"/>
<keyword evidence="1" id="KW-0732">Signal</keyword>
<reference evidence="3" key="2">
    <citation type="submission" date="2021-04" db="EMBL/GenBank/DDBJ databases">
        <authorList>
            <person name="Gilroy R."/>
        </authorList>
    </citation>
    <scope>NUCLEOTIDE SEQUENCE</scope>
    <source>
        <strain evidence="3">ChiBcec15-1070</strain>
    </source>
</reference>
<gene>
    <name evidence="3" type="ORF">H9888_07275</name>
</gene>
<feature type="domain" description="Lipocalin-like" evidence="2">
    <location>
        <begin position="103"/>
        <end position="186"/>
    </location>
</feature>
<evidence type="ECO:0000313" key="3">
    <source>
        <dbReference type="EMBL" id="HIW11280.1"/>
    </source>
</evidence>
<dbReference type="Pfam" id="PF12702">
    <property type="entry name" value="Lipocalin_3"/>
    <property type="match status" value="1"/>
</dbReference>
<sequence length="198" mass="20851">MKRALFLLAAGLSGALALVSCGSKSTDTRTFHGTVTRIADDQLLLTTSPGDTLVFGTTDLDSTTRADILPSDMVEVLATPTVTDGDTTYQAQTVLVQARSLTRAILGTWTEPIPGAVEGRQGIRFNEDGTAASVGMATLVFQRWSMPLTNTVVLGGESIGNGQTIAFSDTLTLTKLTADSLVLSRADGTAAWRLGRQE</sequence>
<feature type="signal peptide" evidence="1">
    <location>
        <begin position="1"/>
        <end position="17"/>
    </location>
</feature>
<evidence type="ECO:0000259" key="2">
    <source>
        <dbReference type="Pfam" id="PF12702"/>
    </source>
</evidence>
<organism evidence="3 4">
    <name type="scientific">Candidatus Rikenella faecigallinarum</name>
    <dbReference type="NCBI Taxonomy" id="2838745"/>
    <lineage>
        <taxon>Bacteria</taxon>
        <taxon>Pseudomonadati</taxon>
        <taxon>Bacteroidota</taxon>
        <taxon>Bacteroidia</taxon>
        <taxon>Bacteroidales</taxon>
        <taxon>Rikenellaceae</taxon>
        <taxon>Rikenella</taxon>
    </lineage>
</organism>
<dbReference type="PROSITE" id="PS51257">
    <property type="entry name" value="PROKAR_LIPOPROTEIN"/>
    <property type="match status" value="1"/>
</dbReference>